<dbReference type="AlphaFoldDB" id="A0A839QJH5"/>
<dbReference type="PANTHER" id="PTHR37305">
    <property type="entry name" value="INTEGRAL MEMBRANE PROTEIN-RELATED"/>
    <property type="match status" value="1"/>
</dbReference>
<keyword evidence="1" id="KW-0812">Transmembrane</keyword>
<keyword evidence="3" id="KW-1185">Reference proteome</keyword>
<dbReference type="Proteomes" id="UP000523000">
    <property type="component" value="Unassembled WGS sequence"/>
</dbReference>
<dbReference type="EMBL" id="JACHVS010000001">
    <property type="protein sequence ID" value="MBB2994884.1"/>
    <property type="molecule type" value="Genomic_DNA"/>
</dbReference>
<feature type="transmembrane region" description="Helical" evidence="1">
    <location>
        <begin position="264"/>
        <end position="285"/>
    </location>
</feature>
<keyword evidence="1" id="KW-1133">Transmembrane helix</keyword>
<evidence type="ECO:0000313" key="3">
    <source>
        <dbReference type="Proteomes" id="UP000523000"/>
    </source>
</evidence>
<feature type="transmembrane region" description="Helical" evidence="1">
    <location>
        <begin position="142"/>
        <end position="164"/>
    </location>
</feature>
<feature type="transmembrane region" description="Helical" evidence="1">
    <location>
        <begin position="44"/>
        <end position="67"/>
    </location>
</feature>
<dbReference type="GO" id="GO:0140359">
    <property type="term" value="F:ABC-type transporter activity"/>
    <property type="evidence" value="ECO:0007669"/>
    <property type="project" value="InterPro"/>
</dbReference>
<protein>
    <submittedName>
        <fullName evidence="2">ABC-type transport system involved in multi-copper enzyme maturation permease subunit</fullName>
    </submittedName>
</protein>
<comment type="caution">
    <text evidence="2">The sequence shown here is derived from an EMBL/GenBank/DDBJ whole genome shotgun (WGS) entry which is preliminary data.</text>
</comment>
<reference evidence="2 3" key="1">
    <citation type="submission" date="2020-08" db="EMBL/GenBank/DDBJ databases">
        <title>Sequencing the genomes of 1000 actinobacteria strains.</title>
        <authorList>
            <person name="Klenk H.-P."/>
        </authorList>
    </citation>
    <scope>NUCLEOTIDE SEQUENCE [LARGE SCALE GENOMIC DNA]</scope>
    <source>
        <strain evidence="2 3">DSM 22826</strain>
    </source>
</reference>
<sequence length="290" mass="29744">MSAMTPVSRKDARHATPSAGTAGVSLAGVLHGEWIKLTSLRSTLILILSSVVVIVGIAMLVAVGVGMTQDMVSGNPEMAAQMGGSAGMEEMVGSIAGAGVSMATLVMGALAVMMISSEFATGSARSTFTAVPRRQPVFWTKALLIMAVSFVVSVVATLLAYLAIGPILSGAGMEQSLANPVFVRSLWIGALGVSMVASIGFSLGSLLRNSAGGIMSMVGIVFVVPSIAMAIPLYWVNKLGNYLPTSAISNLTTPAMMGNGMETWQAATAVAGWAIIPLAVAALVLQRRDI</sequence>
<feature type="transmembrane region" description="Helical" evidence="1">
    <location>
        <begin position="184"/>
        <end position="207"/>
    </location>
</feature>
<organism evidence="2 3">
    <name type="scientific">Paeniglutamicibacter cryotolerans</name>
    <dbReference type="NCBI Taxonomy" id="670079"/>
    <lineage>
        <taxon>Bacteria</taxon>
        <taxon>Bacillati</taxon>
        <taxon>Actinomycetota</taxon>
        <taxon>Actinomycetes</taxon>
        <taxon>Micrococcales</taxon>
        <taxon>Micrococcaceae</taxon>
        <taxon>Paeniglutamicibacter</taxon>
    </lineage>
</organism>
<evidence type="ECO:0000313" key="2">
    <source>
        <dbReference type="EMBL" id="MBB2994884.1"/>
    </source>
</evidence>
<keyword evidence="1" id="KW-0472">Membrane</keyword>
<gene>
    <name evidence="2" type="ORF">E9229_001075</name>
</gene>
<dbReference type="Pfam" id="PF12679">
    <property type="entry name" value="ABC2_membrane_2"/>
    <property type="match status" value="1"/>
</dbReference>
<proteinExistence type="predicted"/>
<dbReference type="PANTHER" id="PTHR37305:SF1">
    <property type="entry name" value="MEMBRANE PROTEIN"/>
    <property type="match status" value="1"/>
</dbReference>
<accession>A0A839QJH5</accession>
<dbReference type="GO" id="GO:0005886">
    <property type="term" value="C:plasma membrane"/>
    <property type="evidence" value="ECO:0007669"/>
    <property type="project" value="UniProtKB-SubCell"/>
</dbReference>
<dbReference type="RefSeq" id="WP_183510210.1">
    <property type="nucleotide sequence ID" value="NZ_BAABGK010000013.1"/>
</dbReference>
<feature type="transmembrane region" description="Helical" evidence="1">
    <location>
        <begin position="91"/>
        <end position="115"/>
    </location>
</feature>
<evidence type="ECO:0000256" key="1">
    <source>
        <dbReference type="SAM" id="Phobius"/>
    </source>
</evidence>
<feature type="transmembrane region" description="Helical" evidence="1">
    <location>
        <begin position="214"/>
        <end position="235"/>
    </location>
</feature>
<name>A0A839QJH5_9MICC</name>